<dbReference type="OrthoDB" id="4966605at2"/>
<dbReference type="KEGG" id="ari:UM93_00590"/>
<dbReference type="AlphaFoldDB" id="A0A0D4BVF5"/>
<keyword evidence="2" id="KW-1185">Reference proteome</keyword>
<accession>A0A0D4BVF5</accession>
<evidence type="ECO:0000313" key="2">
    <source>
        <dbReference type="Proteomes" id="UP000061839"/>
    </source>
</evidence>
<dbReference type="Pfam" id="PF06262">
    <property type="entry name" value="Zincin_1"/>
    <property type="match status" value="1"/>
</dbReference>
<dbReference type="InterPro" id="IPR038555">
    <property type="entry name" value="Zincin_1_sf"/>
</dbReference>
<dbReference type="Proteomes" id="UP000061839">
    <property type="component" value="Chromosome"/>
</dbReference>
<protein>
    <recommendedName>
        <fullName evidence="3">Peptidase</fullName>
    </recommendedName>
</protein>
<dbReference type="HOGENOM" id="CLU_118049_0_0_11"/>
<dbReference type="Gene3D" id="3.30.2010.20">
    <property type="match status" value="1"/>
</dbReference>
<dbReference type="RefSeq" id="WP_082056948.1">
    <property type="nucleotide sequence ID" value="NZ_CP011005.1"/>
</dbReference>
<sequence>MQFARVEGLSFTLSAFSSAEPVIAPTRRSFRARRRDRHGRGLRGPLMLTPLPGARSRSERFDDLVVDSADRLEEIWGAAMDRVQFAVEEIPSDLENLISLGEKAPLAAFRAADAKQAATITVYRKPIEQCTESEEELREVVHDAVVEQVAVFLNLSPESVDPSYGRMRRF</sequence>
<dbReference type="STRING" id="1618207.UM93_00590"/>
<dbReference type="PATRIC" id="fig|1618207.4.peg.124"/>
<gene>
    <name evidence="1" type="ORF">UM93_00590</name>
</gene>
<proteinExistence type="predicted"/>
<organism evidence="1 2">
    <name type="scientific">Psychromicrobium lacuslunae</name>
    <dbReference type="NCBI Taxonomy" id="1618207"/>
    <lineage>
        <taxon>Bacteria</taxon>
        <taxon>Bacillati</taxon>
        <taxon>Actinomycetota</taxon>
        <taxon>Actinomycetes</taxon>
        <taxon>Micrococcales</taxon>
        <taxon>Micrococcaceae</taxon>
        <taxon>Psychromicrobium</taxon>
    </lineage>
</organism>
<dbReference type="SUPFAM" id="SSF55486">
    <property type="entry name" value="Metalloproteases ('zincins'), catalytic domain"/>
    <property type="match status" value="1"/>
</dbReference>
<dbReference type="CDD" id="cd12954">
    <property type="entry name" value="MMP_TTHA0227_like_1"/>
    <property type="match status" value="1"/>
</dbReference>
<reference evidence="1 2" key="1">
    <citation type="journal article" date="2015" name="Genome Announc.">
        <title>Complete Genome Sequencing of Protease-Producing Novel Arthrobacter sp. Strain IHBB 11108 Using PacBio Single-Molecule Real-Time Sequencing Technology.</title>
        <authorList>
            <person name="Kiran S."/>
            <person name="Swarnkar M.K."/>
            <person name="Pal M."/>
            <person name="Thakur R."/>
            <person name="Tewari R."/>
            <person name="Singh A.K."/>
            <person name="Gulati A."/>
        </authorList>
    </citation>
    <scope>NUCLEOTIDE SEQUENCE [LARGE SCALE GENOMIC DNA]</scope>
    <source>
        <strain evidence="1 2">IHBB 11108</strain>
    </source>
</reference>
<evidence type="ECO:0000313" key="1">
    <source>
        <dbReference type="EMBL" id="AJT40422.1"/>
    </source>
</evidence>
<name>A0A0D4BVF5_9MICC</name>
<evidence type="ECO:0008006" key="3">
    <source>
        <dbReference type="Google" id="ProtNLM"/>
    </source>
</evidence>
<dbReference type="InterPro" id="IPR010428">
    <property type="entry name" value="Zincin_1"/>
</dbReference>
<dbReference type="EMBL" id="CP011005">
    <property type="protein sequence ID" value="AJT40422.1"/>
    <property type="molecule type" value="Genomic_DNA"/>
</dbReference>